<name>Q6Z5A0_ORYSJ</name>
<organism evidence="2 3">
    <name type="scientific">Oryza sativa subsp. japonica</name>
    <name type="common">Rice</name>
    <dbReference type="NCBI Taxonomy" id="39947"/>
    <lineage>
        <taxon>Eukaryota</taxon>
        <taxon>Viridiplantae</taxon>
        <taxon>Streptophyta</taxon>
        <taxon>Embryophyta</taxon>
        <taxon>Tracheophyta</taxon>
        <taxon>Spermatophyta</taxon>
        <taxon>Magnoliopsida</taxon>
        <taxon>Liliopsida</taxon>
        <taxon>Poales</taxon>
        <taxon>Poaceae</taxon>
        <taxon>BOP clade</taxon>
        <taxon>Oryzoideae</taxon>
        <taxon>Oryzeae</taxon>
        <taxon>Oryzinae</taxon>
        <taxon>Oryza</taxon>
        <taxon>Oryza sativa</taxon>
    </lineage>
</organism>
<feature type="compositionally biased region" description="Low complexity" evidence="1">
    <location>
        <begin position="47"/>
        <end position="65"/>
    </location>
</feature>
<dbReference type="AlphaFoldDB" id="Q6Z5A0"/>
<accession>Q6Z5A0</accession>
<evidence type="ECO:0000313" key="2">
    <source>
        <dbReference type="EMBL" id="BAC83765.1"/>
    </source>
</evidence>
<evidence type="ECO:0000256" key="1">
    <source>
        <dbReference type="SAM" id="MobiDB-lite"/>
    </source>
</evidence>
<proteinExistence type="predicted"/>
<feature type="compositionally biased region" description="Basic residues" evidence="1">
    <location>
        <begin position="69"/>
        <end position="80"/>
    </location>
</feature>
<gene>
    <name evidence="2" type="primary">OJ1729_E01.10</name>
</gene>
<sequence length="118" mass="12188">MGGRQQRCDARGGTGLGATGRVARQRRECDGDETAARRRVGARAKGGDATASGARGARATGMRQGRGARGGRRATGRRRGAAAAMATARGGSGREARAAEEGAWLGNLVEHLLRNEQC</sequence>
<dbReference type="Proteomes" id="UP000000763">
    <property type="component" value="Chromosome 7"/>
</dbReference>
<evidence type="ECO:0000313" key="3">
    <source>
        <dbReference type="Proteomes" id="UP000000763"/>
    </source>
</evidence>
<dbReference type="EMBL" id="AP005156">
    <property type="protein sequence ID" value="BAC83765.1"/>
    <property type="molecule type" value="Genomic_DNA"/>
</dbReference>
<reference evidence="3" key="2">
    <citation type="journal article" date="2008" name="Nucleic Acids Res.">
        <title>The rice annotation project database (RAP-DB): 2008 update.</title>
        <authorList>
            <consortium name="The rice annotation project (RAP)"/>
        </authorList>
    </citation>
    <scope>GENOME REANNOTATION</scope>
    <source>
        <strain evidence="3">cv. Nipponbare</strain>
    </source>
</reference>
<feature type="compositionally biased region" description="Basic and acidic residues" evidence="1">
    <location>
        <begin position="1"/>
        <end position="10"/>
    </location>
</feature>
<feature type="region of interest" description="Disordered" evidence="1">
    <location>
        <begin position="1"/>
        <end position="81"/>
    </location>
</feature>
<reference evidence="3" key="1">
    <citation type="journal article" date="2005" name="Nature">
        <title>The map-based sequence of the rice genome.</title>
        <authorList>
            <consortium name="International rice genome sequencing project (IRGSP)"/>
            <person name="Matsumoto T."/>
            <person name="Wu J."/>
            <person name="Kanamori H."/>
            <person name="Katayose Y."/>
            <person name="Fujisawa M."/>
            <person name="Namiki N."/>
            <person name="Mizuno H."/>
            <person name="Yamamoto K."/>
            <person name="Antonio B.A."/>
            <person name="Baba T."/>
            <person name="Sakata K."/>
            <person name="Nagamura Y."/>
            <person name="Aoki H."/>
            <person name="Arikawa K."/>
            <person name="Arita K."/>
            <person name="Bito T."/>
            <person name="Chiden Y."/>
            <person name="Fujitsuka N."/>
            <person name="Fukunaka R."/>
            <person name="Hamada M."/>
            <person name="Harada C."/>
            <person name="Hayashi A."/>
            <person name="Hijishita S."/>
            <person name="Honda M."/>
            <person name="Hosokawa S."/>
            <person name="Ichikawa Y."/>
            <person name="Idonuma A."/>
            <person name="Iijima M."/>
            <person name="Ikeda M."/>
            <person name="Ikeno M."/>
            <person name="Ito K."/>
            <person name="Ito S."/>
            <person name="Ito T."/>
            <person name="Ito Y."/>
            <person name="Ito Y."/>
            <person name="Iwabuchi A."/>
            <person name="Kamiya K."/>
            <person name="Karasawa W."/>
            <person name="Kurita K."/>
            <person name="Katagiri S."/>
            <person name="Kikuta A."/>
            <person name="Kobayashi H."/>
            <person name="Kobayashi N."/>
            <person name="Machita K."/>
            <person name="Maehara T."/>
            <person name="Masukawa M."/>
            <person name="Mizubayashi T."/>
            <person name="Mukai Y."/>
            <person name="Nagasaki H."/>
            <person name="Nagata Y."/>
            <person name="Naito S."/>
            <person name="Nakashima M."/>
            <person name="Nakama Y."/>
            <person name="Nakamichi Y."/>
            <person name="Nakamura M."/>
            <person name="Meguro A."/>
            <person name="Negishi M."/>
            <person name="Ohta I."/>
            <person name="Ohta T."/>
            <person name="Okamoto M."/>
            <person name="Ono N."/>
            <person name="Saji S."/>
            <person name="Sakaguchi M."/>
            <person name="Sakai K."/>
            <person name="Shibata M."/>
            <person name="Shimokawa T."/>
            <person name="Song J."/>
            <person name="Takazaki Y."/>
            <person name="Terasawa K."/>
            <person name="Tsugane M."/>
            <person name="Tsuji K."/>
            <person name="Ueda S."/>
            <person name="Waki K."/>
            <person name="Yamagata H."/>
            <person name="Yamamoto M."/>
            <person name="Yamamoto S."/>
            <person name="Yamane H."/>
            <person name="Yoshiki S."/>
            <person name="Yoshihara R."/>
            <person name="Yukawa K."/>
            <person name="Zhong H."/>
            <person name="Yano M."/>
            <person name="Yuan Q."/>
            <person name="Ouyang S."/>
            <person name="Liu J."/>
            <person name="Jones K.M."/>
            <person name="Gansberger K."/>
            <person name="Moffat K."/>
            <person name="Hill J."/>
            <person name="Bera J."/>
            <person name="Fadrosh D."/>
            <person name="Jin S."/>
            <person name="Johri S."/>
            <person name="Kim M."/>
            <person name="Overton L."/>
            <person name="Reardon M."/>
            <person name="Tsitrin T."/>
            <person name="Vuong H."/>
            <person name="Weaver B."/>
            <person name="Ciecko A."/>
            <person name="Tallon L."/>
            <person name="Jackson J."/>
            <person name="Pai G."/>
            <person name="Aken S.V."/>
            <person name="Utterback T."/>
            <person name="Reidmuller S."/>
            <person name="Feldblyum T."/>
            <person name="Hsiao J."/>
            <person name="Zismann V."/>
            <person name="Iobst S."/>
            <person name="de Vazeille A.R."/>
            <person name="Buell C.R."/>
            <person name="Ying K."/>
            <person name="Li Y."/>
            <person name="Lu T."/>
            <person name="Huang Y."/>
            <person name="Zhao Q."/>
            <person name="Feng Q."/>
            <person name="Zhang L."/>
            <person name="Zhu J."/>
            <person name="Weng Q."/>
            <person name="Mu J."/>
            <person name="Lu Y."/>
            <person name="Fan D."/>
            <person name="Liu Y."/>
            <person name="Guan J."/>
            <person name="Zhang Y."/>
            <person name="Yu S."/>
            <person name="Liu X."/>
            <person name="Zhang Y."/>
            <person name="Hong G."/>
            <person name="Han B."/>
            <person name="Choisne N."/>
            <person name="Demange N."/>
            <person name="Orjeda G."/>
            <person name="Samain S."/>
            <person name="Cattolico L."/>
            <person name="Pelletier E."/>
            <person name="Couloux A."/>
            <person name="Segurens B."/>
            <person name="Wincker P."/>
            <person name="D'Hont A."/>
            <person name="Scarpelli C."/>
            <person name="Weissenbach J."/>
            <person name="Salanoubat M."/>
            <person name="Quetier F."/>
            <person name="Yu Y."/>
            <person name="Kim H.R."/>
            <person name="Rambo T."/>
            <person name="Currie J."/>
            <person name="Collura K."/>
            <person name="Luo M."/>
            <person name="Yang T."/>
            <person name="Ammiraju J.S.S."/>
            <person name="Engler F."/>
            <person name="Soderlund C."/>
            <person name="Wing R.A."/>
            <person name="Palmer L.E."/>
            <person name="de la Bastide M."/>
            <person name="Spiegel L."/>
            <person name="Nascimento L."/>
            <person name="Zutavern T."/>
            <person name="O'Shaughnessy A."/>
            <person name="Dike S."/>
            <person name="Dedhia N."/>
            <person name="Preston R."/>
            <person name="Balija V."/>
            <person name="McCombie W.R."/>
            <person name="Chow T."/>
            <person name="Chen H."/>
            <person name="Chung M."/>
            <person name="Chen C."/>
            <person name="Shaw J."/>
            <person name="Wu H."/>
            <person name="Hsiao K."/>
            <person name="Chao Y."/>
            <person name="Chu M."/>
            <person name="Cheng C."/>
            <person name="Hour A."/>
            <person name="Lee P."/>
            <person name="Lin S."/>
            <person name="Lin Y."/>
            <person name="Liou J."/>
            <person name="Liu S."/>
            <person name="Hsing Y."/>
            <person name="Raghuvanshi S."/>
            <person name="Mohanty A."/>
            <person name="Bharti A.K."/>
            <person name="Gaur A."/>
            <person name="Gupta V."/>
            <person name="Kumar D."/>
            <person name="Ravi V."/>
            <person name="Vij S."/>
            <person name="Kapur A."/>
            <person name="Khurana P."/>
            <person name="Khurana P."/>
            <person name="Khurana J.P."/>
            <person name="Tyagi A.K."/>
            <person name="Gaikwad K."/>
            <person name="Singh A."/>
            <person name="Dalal V."/>
            <person name="Srivastava S."/>
            <person name="Dixit A."/>
            <person name="Pal A.K."/>
            <person name="Ghazi I.A."/>
            <person name="Yadav M."/>
            <person name="Pandit A."/>
            <person name="Bhargava A."/>
            <person name="Sureshbabu K."/>
            <person name="Batra K."/>
            <person name="Sharma T.R."/>
            <person name="Mohapatra T."/>
            <person name="Singh N.K."/>
            <person name="Messing J."/>
            <person name="Nelson A.B."/>
            <person name="Fuks G."/>
            <person name="Kavchok S."/>
            <person name="Keizer G."/>
            <person name="Linton E."/>
            <person name="Llaca V."/>
            <person name="Song R."/>
            <person name="Tanyolac B."/>
            <person name="Young S."/>
            <person name="Ho-Il K."/>
            <person name="Hahn J.H."/>
            <person name="Sangsakoo G."/>
            <person name="Vanavichit A."/>
            <person name="de Mattos Luiz.A.T."/>
            <person name="Zimmer P.D."/>
            <person name="Malone G."/>
            <person name="Dellagostin O."/>
            <person name="de Oliveira A.C."/>
            <person name="Bevan M."/>
            <person name="Bancroft I."/>
            <person name="Minx P."/>
            <person name="Cordum H."/>
            <person name="Wilson R."/>
            <person name="Cheng Z."/>
            <person name="Jin W."/>
            <person name="Jiang J."/>
            <person name="Leong S.A."/>
            <person name="Iwama H."/>
            <person name="Gojobori T."/>
            <person name="Itoh T."/>
            <person name="Niimura Y."/>
            <person name="Fujii Y."/>
            <person name="Habara T."/>
            <person name="Sakai H."/>
            <person name="Sato Y."/>
            <person name="Wilson G."/>
            <person name="Kumar K."/>
            <person name="McCouch S."/>
            <person name="Juretic N."/>
            <person name="Hoen D."/>
            <person name="Wright S."/>
            <person name="Bruskiewich R."/>
            <person name="Bureau T."/>
            <person name="Miyao A."/>
            <person name="Hirochika H."/>
            <person name="Nishikawa T."/>
            <person name="Kadowaki K."/>
            <person name="Sugiura M."/>
            <person name="Burr B."/>
            <person name="Sasaki T."/>
        </authorList>
    </citation>
    <scope>NUCLEOTIDE SEQUENCE [LARGE SCALE GENOMIC DNA]</scope>
    <source>
        <strain evidence="3">cv. Nipponbare</strain>
    </source>
</reference>
<protein>
    <submittedName>
        <fullName evidence="2">Uncharacterized protein</fullName>
    </submittedName>
</protein>